<evidence type="ECO:0000256" key="4">
    <source>
        <dbReference type="SAM" id="MobiDB-lite"/>
    </source>
</evidence>
<feature type="region of interest" description="Disordered" evidence="4">
    <location>
        <begin position="31"/>
        <end position="50"/>
    </location>
</feature>
<evidence type="ECO:0000256" key="2">
    <source>
        <dbReference type="ARBA" id="ARBA00023015"/>
    </source>
</evidence>
<protein>
    <recommendedName>
        <fullName evidence="5">NusG-like N-terminal domain-containing protein</fullName>
    </recommendedName>
</protein>
<organism evidence="6 7">
    <name type="scientific">Dendrobium chrysotoxum</name>
    <name type="common">Orchid</name>
    <dbReference type="NCBI Taxonomy" id="161865"/>
    <lineage>
        <taxon>Eukaryota</taxon>
        <taxon>Viridiplantae</taxon>
        <taxon>Streptophyta</taxon>
        <taxon>Embryophyta</taxon>
        <taxon>Tracheophyta</taxon>
        <taxon>Spermatophyta</taxon>
        <taxon>Magnoliopsida</taxon>
        <taxon>Liliopsida</taxon>
        <taxon>Asparagales</taxon>
        <taxon>Orchidaceae</taxon>
        <taxon>Epidendroideae</taxon>
        <taxon>Malaxideae</taxon>
        <taxon>Dendrobiinae</taxon>
        <taxon>Dendrobium</taxon>
    </lineage>
</organism>
<dbReference type="Gene3D" id="3.30.70.940">
    <property type="entry name" value="NusG, N-terminal domain"/>
    <property type="match status" value="1"/>
</dbReference>
<evidence type="ECO:0000259" key="5">
    <source>
        <dbReference type="SMART" id="SM00738"/>
    </source>
</evidence>
<dbReference type="InterPro" id="IPR043425">
    <property type="entry name" value="NusG-like"/>
</dbReference>
<dbReference type="Gene3D" id="2.30.30.30">
    <property type="match status" value="1"/>
</dbReference>
<dbReference type="CDD" id="cd06091">
    <property type="entry name" value="KOW_NusG"/>
    <property type="match status" value="1"/>
</dbReference>
<keyword evidence="3" id="KW-0804">Transcription</keyword>
<dbReference type="Pfam" id="PF02357">
    <property type="entry name" value="NusG"/>
    <property type="match status" value="1"/>
</dbReference>
<evidence type="ECO:0000256" key="3">
    <source>
        <dbReference type="ARBA" id="ARBA00023163"/>
    </source>
</evidence>
<dbReference type="PANTHER" id="PTHR30265:SF4">
    <property type="entry name" value="KOW MOTIF FAMILY PROTEIN, EXPRESSED"/>
    <property type="match status" value="1"/>
</dbReference>
<dbReference type="SMART" id="SM00738">
    <property type="entry name" value="NGN"/>
    <property type="match status" value="1"/>
</dbReference>
<reference evidence="6 7" key="1">
    <citation type="journal article" date="2021" name="Hortic Res">
        <title>Chromosome-scale assembly of the Dendrobium chrysotoxum genome enhances the understanding of orchid evolution.</title>
        <authorList>
            <person name="Zhang Y."/>
            <person name="Zhang G.Q."/>
            <person name="Zhang D."/>
            <person name="Liu X.D."/>
            <person name="Xu X.Y."/>
            <person name="Sun W.H."/>
            <person name="Yu X."/>
            <person name="Zhu X."/>
            <person name="Wang Z.W."/>
            <person name="Zhao X."/>
            <person name="Zhong W.Y."/>
            <person name="Chen H."/>
            <person name="Yin W.L."/>
            <person name="Huang T."/>
            <person name="Niu S.C."/>
            <person name="Liu Z.J."/>
        </authorList>
    </citation>
    <scope>NUCLEOTIDE SEQUENCE [LARGE SCALE GENOMIC DNA]</scope>
    <source>
        <strain evidence="6">Lindl</strain>
    </source>
</reference>
<evidence type="ECO:0000256" key="1">
    <source>
        <dbReference type="ARBA" id="ARBA00022814"/>
    </source>
</evidence>
<dbReference type="PANTHER" id="PTHR30265">
    <property type="entry name" value="RHO-INTERACTING TRANSCRIPTION TERMINATION FACTOR NUSG"/>
    <property type="match status" value="1"/>
</dbReference>
<evidence type="ECO:0000313" key="6">
    <source>
        <dbReference type="EMBL" id="KAH0469101.1"/>
    </source>
</evidence>
<dbReference type="Proteomes" id="UP000775213">
    <property type="component" value="Unassembled WGS sequence"/>
</dbReference>
<evidence type="ECO:0000313" key="7">
    <source>
        <dbReference type="Proteomes" id="UP000775213"/>
    </source>
</evidence>
<feature type="compositionally biased region" description="Low complexity" evidence="4">
    <location>
        <begin position="31"/>
        <end position="42"/>
    </location>
</feature>
<dbReference type="AlphaFoldDB" id="A0AAV7HKF1"/>
<keyword evidence="1" id="KW-0889">Transcription antitermination</keyword>
<gene>
    <name evidence="6" type="ORF">IEQ34_002333</name>
</gene>
<dbReference type="EMBL" id="JAGFBR010000003">
    <property type="protein sequence ID" value="KAH0469101.1"/>
    <property type="molecule type" value="Genomic_DNA"/>
</dbReference>
<dbReference type="GO" id="GO:0006354">
    <property type="term" value="P:DNA-templated transcription elongation"/>
    <property type="evidence" value="ECO:0007669"/>
    <property type="project" value="InterPro"/>
</dbReference>
<accession>A0AAV7HKF1</accession>
<keyword evidence="7" id="KW-1185">Reference proteome</keyword>
<dbReference type="InterPro" id="IPR006645">
    <property type="entry name" value="NGN-like_dom"/>
</dbReference>
<dbReference type="SUPFAM" id="SSF82679">
    <property type="entry name" value="N-utilization substance G protein NusG, N-terminal domain"/>
    <property type="match status" value="1"/>
</dbReference>
<dbReference type="SUPFAM" id="SSF50104">
    <property type="entry name" value="Translation proteins SH3-like domain"/>
    <property type="match status" value="1"/>
</dbReference>
<feature type="domain" description="NusG-like N-terminal" evidence="5">
    <location>
        <begin position="103"/>
        <end position="279"/>
    </location>
</feature>
<dbReference type="InterPro" id="IPR036735">
    <property type="entry name" value="NGN_dom_sf"/>
</dbReference>
<keyword evidence="2" id="KW-0805">Transcription regulation</keyword>
<proteinExistence type="predicted"/>
<sequence>MLQGLSLLSIQNPPYLPPRSRSLRISICCSSSTSTSPESLKSPVDDDLSARERRQLRNERRERNATVSGGWREEVEERLARRQKKEYSSWKEKLNLDNLAKLGPRWWTVRVARVNGQETADRLARVLARAVEELMAASTPGFLEAPSTGCKHVDPDGYETHSSQSSSTLQPPFTENSFDFIHISLSRNLCIDGLLNKVYFPAVREKKKLKNGSYSEKTNPLFPGCVFLECVLNKEVHDYIRECDGVGGFLGSKVGNTKRQINKPKPVAAEEMENIFQQAKEEQQNFDRAFQRKHQDQDLNFDVYSRIPQSKKVTNAKGQLGKDLVHSGDAPLAGEDTKFLVPGATVRILSGPFVEFTGRLRHLDYTNKKATVGFTLFGKESYVDLDLEQIAVETNDDLWSPYDASQPFPADQMATTELQPGVKLLPIGA</sequence>
<comment type="caution">
    <text evidence="6">The sequence shown here is derived from an EMBL/GenBank/DDBJ whole genome shotgun (WGS) entry which is preliminary data.</text>
</comment>
<dbReference type="GO" id="GO:0031564">
    <property type="term" value="P:transcription antitermination"/>
    <property type="evidence" value="ECO:0007669"/>
    <property type="project" value="UniProtKB-KW"/>
</dbReference>
<name>A0AAV7HKF1_DENCH</name>
<dbReference type="InterPro" id="IPR014722">
    <property type="entry name" value="Rib_uL2_dom2"/>
</dbReference>
<dbReference type="InterPro" id="IPR008991">
    <property type="entry name" value="Translation_prot_SH3-like_sf"/>
</dbReference>